<proteinExistence type="predicted"/>
<name>A0A845MCZ0_9PROT</name>
<gene>
    <name evidence="2" type="ORF">GQF03_04370</name>
</gene>
<dbReference type="Proteomes" id="UP000445696">
    <property type="component" value="Unassembled WGS sequence"/>
</dbReference>
<feature type="compositionally biased region" description="Basic residues" evidence="1">
    <location>
        <begin position="86"/>
        <end position="101"/>
    </location>
</feature>
<dbReference type="EMBL" id="WTVA01000001">
    <property type="protein sequence ID" value="MZR21555.1"/>
    <property type="molecule type" value="Genomic_DNA"/>
</dbReference>
<evidence type="ECO:0000313" key="3">
    <source>
        <dbReference type="Proteomes" id="UP000445696"/>
    </source>
</evidence>
<reference evidence="2 3" key="1">
    <citation type="journal article" date="2014" name="Int. J. Syst. Evol. Microbiol.">
        <title>Sneathiella chungangensis sp. nov., isolated from a marine sand, and emended description of the genus Sneathiella.</title>
        <authorList>
            <person name="Siamphan C."/>
            <person name="Kim H."/>
            <person name="Lee J.S."/>
            <person name="Kim W."/>
        </authorList>
    </citation>
    <scope>NUCLEOTIDE SEQUENCE [LARGE SCALE GENOMIC DNA]</scope>
    <source>
        <strain evidence="2 3">KCTC 32476</strain>
    </source>
</reference>
<organism evidence="2 3">
    <name type="scientific">Sneathiella chungangensis</name>
    <dbReference type="NCBI Taxonomy" id="1418234"/>
    <lineage>
        <taxon>Bacteria</taxon>
        <taxon>Pseudomonadati</taxon>
        <taxon>Pseudomonadota</taxon>
        <taxon>Alphaproteobacteria</taxon>
        <taxon>Sneathiellales</taxon>
        <taxon>Sneathiellaceae</taxon>
        <taxon>Sneathiella</taxon>
    </lineage>
</organism>
<evidence type="ECO:0000256" key="1">
    <source>
        <dbReference type="SAM" id="MobiDB-lite"/>
    </source>
</evidence>
<evidence type="ECO:0000313" key="2">
    <source>
        <dbReference type="EMBL" id="MZR21555.1"/>
    </source>
</evidence>
<accession>A0A845MCZ0</accession>
<evidence type="ECO:0008006" key="4">
    <source>
        <dbReference type="Google" id="ProtNLM"/>
    </source>
</evidence>
<sequence length="214" mass="24600">MTTTYPYWHGYPPTAPDANPHNPLNLPDRYFPALGHPGYHPGTRHPAVAPAPAPEHYTTHYPNPPYDQYIHHALTPAHPGPSPHVHQVHHHHHHHHYHHHHPHHDGFTLHIRMITVSEDSTKVLWIWHVTDSGRTLVKSTRKIHHTFTECITDVAGHEEVKILAEHEDYTKKSWVWRIIDQTGQIIKTSAVIHKTVDKCIEDVRQHGDISQPAA</sequence>
<dbReference type="AlphaFoldDB" id="A0A845MCZ0"/>
<feature type="region of interest" description="Disordered" evidence="1">
    <location>
        <begin position="81"/>
        <end position="101"/>
    </location>
</feature>
<comment type="caution">
    <text evidence="2">The sequence shown here is derived from an EMBL/GenBank/DDBJ whole genome shotgun (WGS) entry which is preliminary data.</text>
</comment>
<dbReference type="RefSeq" id="WP_161337941.1">
    <property type="nucleotide sequence ID" value="NZ_JBHSDG010000002.1"/>
</dbReference>
<keyword evidence="3" id="KW-1185">Reference proteome</keyword>
<protein>
    <recommendedName>
        <fullName evidence="4">DUF1508 domain-containing protein</fullName>
    </recommendedName>
</protein>